<dbReference type="PROSITE" id="PS51257">
    <property type="entry name" value="PROKAR_LIPOPROTEIN"/>
    <property type="match status" value="1"/>
</dbReference>
<dbReference type="Proteomes" id="UP001174909">
    <property type="component" value="Unassembled WGS sequence"/>
</dbReference>
<proteinExistence type="predicted"/>
<dbReference type="AlphaFoldDB" id="A0AA35XHA6"/>
<comment type="caution">
    <text evidence="1">The sequence shown here is derived from an EMBL/GenBank/DDBJ whole genome shotgun (WGS) entry which is preliminary data.</text>
</comment>
<accession>A0AA35XHA6</accession>
<evidence type="ECO:0000313" key="1">
    <source>
        <dbReference type="EMBL" id="CAI8057429.1"/>
    </source>
</evidence>
<organism evidence="1 2">
    <name type="scientific">Geodia barretti</name>
    <name type="common">Barrett's horny sponge</name>
    <dbReference type="NCBI Taxonomy" id="519541"/>
    <lineage>
        <taxon>Eukaryota</taxon>
        <taxon>Metazoa</taxon>
        <taxon>Porifera</taxon>
        <taxon>Demospongiae</taxon>
        <taxon>Heteroscleromorpha</taxon>
        <taxon>Tetractinellida</taxon>
        <taxon>Astrophorina</taxon>
        <taxon>Geodiidae</taxon>
        <taxon>Geodia</taxon>
    </lineage>
</organism>
<evidence type="ECO:0000313" key="2">
    <source>
        <dbReference type="Proteomes" id="UP001174909"/>
    </source>
</evidence>
<reference evidence="1" key="1">
    <citation type="submission" date="2023-03" db="EMBL/GenBank/DDBJ databases">
        <authorList>
            <person name="Steffen K."/>
            <person name="Cardenas P."/>
        </authorList>
    </citation>
    <scope>NUCLEOTIDE SEQUENCE</scope>
</reference>
<keyword evidence="2" id="KW-1185">Reference proteome</keyword>
<protein>
    <submittedName>
        <fullName evidence="1">Uncharacterized protein</fullName>
    </submittedName>
</protein>
<name>A0AA35XHA6_GEOBA</name>
<gene>
    <name evidence="1" type="ORF">GBAR_LOCUS31303</name>
</gene>
<sequence length="20" mass="2150">MPRCWPVPASTIWSLSSACG</sequence>
<dbReference type="EMBL" id="CASHTH010004447">
    <property type="protein sequence ID" value="CAI8057429.1"/>
    <property type="molecule type" value="Genomic_DNA"/>
</dbReference>